<dbReference type="InterPro" id="IPR027365">
    <property type="entry name" value="GNAT_acetyltra_YdfB-like"/>
</dbReference>
<dbReference type="PANTHER" id="PTHR31143">
    <property type="match status" value="1"/>
</dbReference>
<keyword evidence="3" id="KW-1185">Reference proteome</keyword>
<dbReference type="Proteomes" id="UP001144256">
    <property type="component" value="Unassembled WGS sequence"/>
</dbReference>
<feature type="domain" description="N-acetyltransferase" evidence="1">
    <location>
        <begin position="145"/>
        <end position="291"/>
    </location>
</feature>
<dbReference type="PROSITE" id="PS51186">
    <property type="entry name" value="GNAT"/>
    <property type="match status" value="1"/>
</dbReference>
<dbReference type="EMBL" id="BRLB01000011">
    <property type="protein sequence ID" value="GKX30717.1"/>
    <property type="molecule type" value="Genomic_DNA"/>
</dbReference>
<name>A0A9W5YC17_9FIRM</name>
<evidence type="ECO:0000259" key="1">
    <source>
        <dbReference type="PROSITE" id="PS51186"/>
    </source>
</evidence>
<dbReference type="InterPro" id="IPR042573">
    <property type="entry name" value="GNAT_acetyltra_N"/>
</dbReference>
<dbReference type="GO" id="GO:0016747">
    <property type="term" value="F:acyltransferase activity, transferring groups other than amino-acyl groups"/>
    <property type="evidence" value="ECO:0007669"/>
    <property type="project" value="InterPro"/>
</dbReference>
<organism evidence="2 3">
    <name type="scientific">Vallitalea longa</name>
    <dbReference type="NCBI Taxonomy" id="2936439"/>
    <lineage>
        <taxon>Bacteria</taxon>
        <taxon>Bacillati</taxon>
        <taxon>Bacillota</taxon>
        <taxon>Clostridia</taxon>
        <taxon>Lachnospirales</taxon>
        <taxon>Vallitaleaceae</taxon>
        <taxon>Vallitalea</taxon>
    </lineage>
</organism>
<dbReference type="InterPro" id="IPR000182">
    <property type="entry name" value="GNAT_dom"/>
</dbReference>
<gene>
    <name evidence="2" type="ORF">SH1V18_31970</name>
</gene>
<proteinExistence type="predicted"/>
<dbReference type="AlphaFoldDB" id="A0A9W5YC17"/>
<dbReference type="InterPro" id="IPR016181">
    <property type="entry name" value="Acyl_CoA_acyltransferase"/>
</dbReference>
<reference evidence="2" key="1">
    <citation type="submission" date="2022-06" db="EMBL/GenBank/DDBJ databases">
        <title>Vallitalea longa sp. nov., an anaerobic bacterium isolated from marine sediment.</title>
        <authorList>
            <person name="Hirano S."/>
            <person name="Terahara T."/>
            <person name="Mori K."/>
            <person name="Hamada M."/>
            <person name="Matsumoto R."/>
            <person name="Kobayashi T."/>
        </authorList>
    </citation>
    <scope>NUCLEOTIDE SEQUENCE</scope>
    <source>
        <strain evidence="2">SH18-1</strain>
    </source>
</reference>
<protein>
    <recommendedName>
        <fullName evidence="1">N-acetyltransferase domain-containing protein</fullName>
    </recommendedName>
</protein>
<accession>A0A9W5YC17</accession>
<sequence>MFLKLEKEDYYKVKKLYSHMNYYLEIISTIEKKSGLIFVDDEKNPQTACIYNNQHNFYITGKATNKTFNENLSKYILNDICSSMVETDCLDFYIHFSDMDSWEEEIKNIFGQHYVSRINWRYYQFDTERSNIKVELPEGYLLKKIDAELLNRKDLKNIEKIIEWTSTEGWLNQEDFLNNGFGFCIITGQNIVSWCLADYVISNRCEIGIETDEDYRRKGFASIVVSACVKHCLSIGIDHIGWRCFESNIGSRKTAEKVGFKLLKNFAPFFGWFNSFDNYLVHAYDNYCNANYKQSSKLYEKAFELIEINSEKVNISRICNNNNKFWFYFNAARAYAHCNNIDLSISKLRQSFKTGLSKDMVLQDNTFKILNDITEFTELINKNR</sequence>
<dbReference type="RefSeq" id="WP_281817153.1">
    <property type="nucleotide sequence ID" value="NZ_BRLB01000011.1"/>
</dbReference>
<comment type="caution">
    <text evidence="2">The sequence shown here is derived from an EMBL/GenBank/DDBJ whole genome shotgun (WGS) entry which is preliminary data.</text>
</comment>
<dbReference type="PANTHER" id="PTHR31143:SF2">
    <property type="entry name" value="FR47-LIKE DOMAIN-CONTAINING PROTEIN-RELATED"/>
    <property type="match status" value="1"/>
</dbReference>
<evidence type="ECO:0000313" key="2">
    <source>
        <dbReference type="EMBL" id="GKX30717.1"/>
    </source>
</evidence>
<dbReference type="Pfam" id="PF12746">
    <property type="entry name" value="GNAT_acetyltran"/>
    <property type="match status" value="1"/>
</dbReference>
<dbReference type="SUPFAM" id="SSF55729">
    <property type="entry name" value="Acyl-CoA N-acyltransferases (Nat)"/>
    <property type="match status" value="1"/>
</dbReference>
<dbReference type="Gene3D" id="3.40.630.110">
    <property type="entry name" value="GNAT acetyltransferase-like"/>
    <property type="match status" value="1"/>
</dbReference>
<dbReference type="Gene3D" id="3.40.630.30">
    <property type="match status" value="1"/>
</dbReference>
<evidence type="ECO:0000313" key="3">
    <source>
        <dbReference type="Proteomes" id="UP001144256"/>
    </source>
</evidence>